<dbReference type="EMBL" id="NDXW01000001">
    <property type="protein sequence ID" value="RDH45160.1"/>
    <property type="molecule type" value="Genomic_DNA"/>
</dbReference>
<protein>
    <submittedName>
        <fullName evidence="2">Uncharacterized protein</fullName>
    </submittedName>
</protein>
<feature type="signal peptide" evidence="1">
    <location>
        <begin position="1"/>
        <end position="20"/>
    </location>
</feature>
<keyword evidence="3" id="KW-1185">Reference proteome</keyword>
<gene>
    <name evidence="2" type="ORF">B9G39_17880</name>
</gene>
<evidence type="ECO:0000313" key="3">
    <source>
        <dbReference type="Proteomes" id="UP000257039"/>
    </source>
</evidence>
<dbReference type="AlphaFoldDB" id="A0A4P9VSZ8"/>
<evidence type="ECO:0000256" key="1">
    <source>
        <dbReference type="SAM" id="SignalP"/>
    </source>
</evidence>
<name>A0A4P9VSZ8_9GAMM</name>
<organism evidence="2 3">
    <name type="scientific">Zooshikella ganghwensis</name>
    <dbReference type="NCBI Taxonomy" id="202772"/>
    <lineage>
        <taxon>Bacteria</taxon>
        <taxon>Pseudomonadati</taxon>
        <taxon>Pseudomonadota</taxon>
        <taxon>Gammaproteobacteria</taxon>
        <taxon>Oceanospirillales</taxon>
        <taxon>Zooshikellaceae</taxon>
        <taxon>Zooshikella</taxon>
    </lineage>
</organism>
<evidence type="ECO:0000313" key="2">
    <source>
        <dbReference type="EMBL" id="RDH45160.1"/>
    </source>
</evidence>
<keyword evidence="1" id="KW-0732">Signal</keyword>
<proteinExistence type="predicted"/>
<sequence>MKLYTLAFLALVSSNQTCIAQTEAYEMSVLISSNDVSEPFGFGRKSKGVIVDTYKTIFRGTAVNTLIEPMPDQGLKSLIIKGSYKNWLSWGGTSWFKNSKNIDYSEQHLFVSNDVIVYKIKPSMTKSQHYHYIV</sequence>
<accession>A0A4P9VSZ8</accession>
<dbReference type="Proteomes" id="UP000257039">
    <property type="component" value="Unassembled WGS sequence"/>
</dbReference>
<dbReference type="RefSeq" id="WP_094788169.1">
    <property type="nucleotide sequence ID" value="NZ_NDXW01000001.1"/>
</dbReference>
<comment type="caution">
    <text evidence="2">The sequence shown here is derived from an EMBL/GenBank/DDBJ whole genome shotgun (WGS) entry which is preliminary data.</text>
</comment>
<feature type="chain" id="PRO_5021030561" evidence="1">
    <location>
        <begin position="21"/>
        <end position="134"/>
    </location>
</feature>
<reference evidence="2 3" key="1">
    <citation type="submission" date="2017-04" db="EMBL/GenBank/DDBJ databases">
        <title>Draft genome sequence of Zooshikella ganghwensis VG4 isolated from Red Sea sediments.</title>
        <authorList>
            <person name="Rehman Z."/>
            <person name="Alam I."/>
            <person name="Kamau A."/>
            <person name="Bajic V."/>
            <person name="Leiknes T."/>
        </authorList>
    </citation>
    <scope>NUCLEOTIDE SEQUENCE [LARGE SCALE GENOMIC DNA]</scope>
    <source>
        <strain evidence="2 3">VG4</strain>
    </source>
</reference>